<evidence type="ECO:0000256" key="6">
    <source>
        <dbReference type="ARBA" id="ARBA00023315"/>
    </source>
</evidence>
<accession>A0A8H4R0Z3</accession>
<keyword evidence="1" id="KW-0808">Transferase</keyword>
<name>A0A8H4R0Z3_9AGAR</name>
<keyword evidence="3 8" id="KW-1133">Transmembrane helix</keyword>
<feature type="transmembrane region" description="Helical" evidence="8">
    <location>
        <begin position="46"/>
        <end position="69"/>
    </location>
</feature>
<dbReference type="GO" id="GO:0016746">
    <property type="term" value="F:acyltransferase activity"/>
    <property type="evidence" value="ECO:0007669"/>
    <property type="project" value="UniProtKB-KW"/>
</dbReference>
<proteinExistence type="predicted"/>
<protein>
    <recommendedName>
        <fullName evidence="11">Phospholipid/glycerol acyltransferase domain-containing protein</fullName>
    </recommendedName>
</protein>
<evidence type="ECO:0000313" key="9">
    <source>
        <dbReference type="EMBL" id="KAF4619867.1"/>
    </source>
</evidence>
<evidence type="ECO:0000256" key="2">
    <source>
        <dbReference type="ARBA" id="ARBA00022692"/>
    </source>
</evidence>
<feature type="compositionally biased region" description="Polar residues" evidence="7">
    <location>
        <begin position="156"/>
        <end position="167"/>
    </location>
</feature>
<evidence type="ECO:0000256" key="8">
    <source>
        <dbReference type="SAM" id="Phobius"/>
    </source>
</evidence>
<feature type="region of interest" description="Disordered" evidence="7">
    <location>
        <begin position="156"/>
        <end position="189"/>
    </location>
</feature>
<dbReference type="Proteomes" id="UP000521872">
    <property type="component" value="Unassembled WGS sequence"/>
</dbReference>
<evidence type="ECO:0008006" key="11">
    <source>
        <dbReference type="Google" id="ProtNLM"/>
    </source>
</evidence>
<dbReference type="AlphaFoldDB" id="A0A8H4R0Z3"/>
<evidence type="ECO:0000256" key="5">
    <source>
        <dbReference type="ARBA" id="ARBA00023136"/>
    </source>
</evidence>
<organism evidence="9 10">
    <name type="scientific">Agrocybe pediades</name>
    <dbReference type="NCBI Taxonomy" id="84607"/>
    <lineage>
        <taxon>Eukaryota</taxon>
        <taxon>Fungi</taxon>
        <taxon>Dikarya</taxon>
        <taxon>Basidiomycota</taxon>
        <taxon>Agaricomycotina</taxon>
        <taxon>Agaricomycetes</taxon>
        <taxon>Agaricomycetidae</taxon>
        <taxon>Agaricales</taxon>
        <taxon>Agaricineae</taxon>
        <taxon>Strophariaceae</taxon>
        <taxon>Agrocybe</taxon>
    </lineage>
</organism>
<evidence type="ECO:0000256" key="7">
    <source>
        <dbReference type="SAM" id="MobiDB-lite"/>
    </source>
</evidence>
<evidence type="ECO:0000256" key="3">
    <source>
        <dbReference type="ARBA" id="ARBA00022989"/>
    </source>
</evidence>
<sequence length="383" mass="42126">MEKFSAYRDPGTGIQPFLTPVPPLGSQLLAKVTLPLRYAIATIRTALFCVLVAAYLLLVNGVCLVLLPIPPLYRLVQHAITFVLGRTALFLVGFVWIAPEQFNRKRSRGPRLPEKWNTKAGDVIISNWASWIEVLWLAIRFNPVFVLPVTNTIPESPNGTRGSTPVSYTPGRRTGTGSANVQMSSRSTSPRVPIAGFQQVSLLTMITRTGNVPVYGASAIPVLSLEEIRRNASGPVVVFPECTTSNGRGLLRFADVFHQDVPVKKYQVFVMSVRYDPPTDLAPTLTLPISLGILNPLPHIFTLMTSLSFAQVTIRLLAPSESPGSQLFVASDVLSDYTGDDMLTEASATLIAHMGKLKRTSLGWEDKSNFLEFYRGKSQRRDL</sequence>
<dbReference type="GO" id="GO:0006629">
    <property type="term" value="P:lipid metabolic process"/>
    <property type="evidence" value="ECO:0007669"/>
    <property type="project" value="UniProtKB-KW"/>
</dbReference>
<reference evidence="9 10" key="1">
    <citation type="submission" date="2019-12" db="EMBL/GenBank/DDBJ databases">
        <authorList>
            <person name="Floudas D."/>
            <person name="Bentzer J."/>
            <person name="Ahren D."/>
            <person name="Johansson T."/>
            <person name="Persson P."/>
            <person name="Tunlid A."/>
        </authorList>
    </citation>
    <scope>NUCLEOTIDE SEQUENCE [LARGE SCALE GENOMIC DNA]</scope>
    <source>
        <strain evidence="9 10">CBS 102.39</strain>
    </source>
</reference>
<keyword evidence="5 8" id="KW-0472">Membrane</keyword>
<feature type="compositionally biased region" description="Polar residues" evidence="7">
    <location>
        <begin position="175"/>
        <end position="189"/>
    </location>
</feature>
<dbReference type="EMBL" id="JAACJL010000016">
    <property type="protein sequence ID" value="KAF4619867.1"/>
    <property type="molecule type" value="Genomic_DNA"/>
</dbReference>
<feature type="transmembrane region" description="Helical" evidence="8">
    <location>
        <begin position="75"/>
        <end position="98"/>
    </location>
</feature>
<keyword evidence="10" id="KW-1185">Reference proteome</keyword>
<evidence type="ECO:0000313" key="10">
    <source>
        <dbReference type="Proteomes" id="UP000521872"/>
    </source>
</evidence>
<gene>
    <name evidence="9" type="ORF">D9613_005131</name>
</gene>
<keyword evidence="2 8" id="KW-0812">Transmembrane</keyword>
<dbReference type="PANTHER" id="PTHR23063">
    <property type="entry name" value="PHOSPHOLIPID ACYLTRANSFERASE"/>
    <property type="match status" value="1"/>
</dbReference>
<keyword evidence="6" id="KW-0012">Acyltransferase</keyword>
<evidence type="ECO:0000256" key="4">
    <source>
        <dbReference type="ARBA" id="ARBA00023098"/>
    </source>
</evidence>
<dbReference type="PANTHER" id="PTHR23063:SF60">
    <property type="entry name" value="LYSOPHOSPHATIDIC ACID:OLEOYL-COA ACYLTRANSFERASE 1"/>
    <property type="match status" value="1"/>
</dbReference>
<evidence type="ECO:0000256" key="1">
    <source>
        <dbReference type="ARBA" id="ARBA00022679"/>
    </source>
</evidence>
<keyword evidence="4" id="KW-0443">Lipid metabolism</keyword>
<comment type="caution">
    <text evidence="9">The sequence shown here is derived from an EMBL/GenBank/DDBJ whole genome shotgun (WGS) entry which is preliminary data.</text>
</comment>